<dbReference type="Gene3D" id="2.60.120.10">
    <property type="entry name" value="Jelly Rolls"/>
    <property type="match status" value="1"/>
</dbReference>
<proteinExistence type="predicted"/>
<dbReference type="Pfam" id="PF12833">
    <property type="entry name" value="HTH_18"/>
    <property type="match status" value="1"/>
</dbReference>
<dbReference type="AlphaFoldDB" id="A0A415EVC2"/>
<dbReference type="Gene3D" id="1.10.10.60">
    <property type="entry name" value="Homeodomain-like"/>
    <property type="match status" value="2"/>
</dbReference>
<evidence type="ECO:0000313" key="5">
    <source>
        <dbReference type="EMBL" id="RHK07234.1"/>
    </source>
</evidence>
<evidence type="ECO:0000256" key="3">
    <source>
        <dbReference type="ARBA" id="ARBA00023163"/>
    </source>
</evidence>
<dbReference type="SUPFAM" id="SSF46689">
    <property type="entry name" value="Homeodomain-like"/>
    <property type="match status" value="1"/>
</dbReference>
<dbReference type="GO" id="GO:0003700">
    <property type="term" value="F:DNA-binding transcription factor activity"/>
    <property type="evidence" value="ECO:0007669"/>
    <property type="project" value="InterPro"/>
</dbReference>
<sequence>MNKQQLRELLFSMTESELNYQQQPKKSAPFFQRFDEEIPTFNLMNAGHNNKFFANDKRSLFKNSTIEFVQHTRFSNPPLHKHDHLEMTYVYRGSCKQVFTDKTYELTEGDFCLLDSNIVHTLYEVEEEDIIINIVLQKQFFTDSFLNRLSEHSILSQFIIQALSENQQENFLLFRSIVPQELHGLMEQMLIEYFRNDSYTAEMLKSYLFLFLTTLIRRLDHVTTNERFDRSDHTIILPILKYIADHAADCTLQHIADLFGYHPNYISKLLKDHTGSSYQELVVAQKIKKAKYLLSYTDETIQNIAEEVGYHNLSFFYKKFYAQTQMTPRDYRLASQQRLETMSPHSDQ</sequence>
<dbReference type="SMART" id="SM00342">
    <property type="entry name" value="HTH_ARAC"/>
    <property type="match status" value="1"/>
</dbReference>
<dbReference type="RefSeq" id="WP_151195390.1">
    <property type="nucleotide sequence ID" value="NZ_JAAVMP010000001.1"/>
</dbReference>
<dbReference type="PROSITE" id="PS01124">
    <property type="entry name" value="HTH_ARAC_FAMILY_2"/>
    <property type="match status" value="1"/>
</dbReference>
<dbReference type="PANTHER" id="PTHR43280">
    <property type="entry name" value="ARAC-FAMILY TRANSCRIPTIONAL REGULATOR"/>
    <property type="match status" value="1"/>
</dbReference>
<dbReference type="Pfam" id="PF02311">
    <property type="entry name" value="AraC_binding"/>
    <property type="match status" value="1"/>
</dbReference>
<evidence type="ECO:0000313" key="6">
    <source>
        <dbReference type="Proteomes" id="UP000286288"/>
    </source>
</evidence>
<keyword evidence="1" id="KW-0805">Transcription regulation</keyword>
<organism evidence="5 6">
    <name type="scientific">Enterococcus casseliflavus</name>
    <name type="common">Enterococcus flavescens</name>
    <dbReference type="NCBI Taxonomy" id="37734"/>
    <lineage>
        <taxon>Bacteria</taxon>
        <taxon>Bacillati</taxon>
        <taxon>Bacillota</taxon>
        <taxon>Bacilli</taxon>
        <taxon>Lactobacillales</taxon>
        <taxon>Enterococcaceae</taxon>
        <taxon>Enterococcus</taxon>
    </lineage>
</organism>
<dbReference type="GO" id="GO:0043565">
    <property type="term" value="F:sequence-specific DNA binding"/>
    <property type="evidence" value="ECO:0007669"/>
    <property type="project" value="InterPro"/>
</dbReference>
<dbReference type="InterPro" id="IPR014710">
    <property type="entry name" value="RmlC-like_jellyroll"/>
</dbReference>
<dbReference type="InterPro" id="IPR003313">
    <property type="entry name" value="AraC-bd"/>
</dbReference>
<evidence type="ECO:0000259" key="4">
    <source>
        <dbReference type="PROSITE" id="PS01124"/>
    </source>
</evidence>
<dbReference type="InterPro" id="IPR009057">
    <property type="entry name" value="Homeodomain-like_sf"/>
</dbReference>
<reference evidence="5 6" key="1">
    <citation type="submission" date="2018-08" db="EMBL/GenBank/DDBJ databases">
        <title>A genome reference for cultivated species of the human gut microbiota.</title>
        <authorList>
            <person name="Zou Y."/>
            <person name="Xue W."/>
            <person name="Luo G."/>
        </authorList>
    </citation>
    <scope>NUCLEOTIDE SEQUENCE [LARGE SCALE GENOMIC DNA]</scope>
    <source>
        <strain evidence="5 6">AF48-16</strain>
    </source>
</reference>
<dbReference type="Proteomes" id="UP000286288">
    <property type="component" value="Unassembled WGS sequence"/>
</dbReference>
<dbReference type="SUPFAM" id="SSF51215">
    <property type="entry name" value="Regulatory protein AraC"/>
    <property type="match status" value="1"/>
</dbReference>
<evidence type="ECO:0000256" key="2">
    <source>
        <dbReference type="ARBA" id="ARBA00023125"/>
    </source>
</evidence>
<dbReference type="PANTHER" id="PTHR43280:SF28">
    <property type="entry name" value="HTH-TYPE TRANSCRIPTIONAL ACTIVATOR RHAS"/>
    <property type="match status" value="1"/>
</dbReference>
<dbReference type="InterPro" id="IPR018060">
    <property type="entry name" value="HTH_AraC"/>
</dbReference>
<name>A0A415EVC2_ENTCA</name>
<gene>
    <name evidence="5" type="ORF">DW084_05055</name>
</gene>
<accession>A0A415EVC2</accession>
<dbReference type="EMBL" id="QRMZ01000005">
    <property type="protein sequence ID" value="RHK07234.1"/>
    <property type="molecule type" value="Genomic_DNA"/>
</dbReference>
<dbReference type="InterPro" id="IPR037923">
    <property type="entry name" value="HTH-like"/>
</dbReference>
<protein>
    <submittedName>
        <fullName evidence="5">AraC family transcriptional regulator</fullName>
    </submittedName>
</protein>
<feature type="domain" description="HTH araC/xylS-type" evidence="4">
    <location>
        <begin position="237"/>
        <end position="334"/>
    </location>
</feature>
<comment type="caution">
    <text evidence="5">The sequence shown here is derived from an EMBL/GenBank/DDBJ whole genome shotgun (WGS) entry which is preliminary data.</text>
</comment>
<keyword evidence="3" id="KW-0804">Transcription</keyword>
<keyword evidence="2" id="KW-0238">DNA-binding</keyword>
<evidence type="ECO:0000256" key="1">
    <source>
        <dbReference type="ARBA" id="ARBA00023015"/>
    </source>
</evidence>